<evidence type="ECO:0000259" key="5">
    <source>
        <dbReference type="PROSITE" id="PS51462"/>
    </source>
</evidence>
<evidence type="ECO:0000256" key="3">
    <source>
        <dbReference type="ARBA" id="ARBA00022801"/>
    </source>
</evidence>
<feature type="domain" description="Nudix hydrolase" evidence="5">
    <location>
        <begin position="33"/>
        <end position="192"/>
    </location>
</feature>
<reference evidence="6 8" key="1">
    <citation type="journal article" date="2011" name="Science">
        <title>Comparative functional genomics of the fission yeasts.</title>
        <authorList>
            <person name="Rhind N."/>
            <person name="Chen Z."/>
            <person name="Yassour M."/>
            <person name="Thompson D.A."/>
            <person name="Haas B.J."/>
            <person name="Habib N."/>
            <person name="Wapinski I."/>
            <person name="Roy S."/>
            <person name="Lin M.F."/>
            <person name="Heiman D.I."/>
            <person name="Young S.K."/>
            <person name="Furuya K."/>
            <person name="Guo Y."/>
            <person name="Pidoux A."/>
            <person name="Chen H.M."/>
            <person name="Robbertse B."/>
            <person name="Goldberg J.M."/>
            <person name="Aoki K."/>
            <person name="Bayne E.H."/>
            <person name="Berlin A.M."/>
            <person name="Desjardins C.A."/>
            <person name="Dobbs E."/>
            <person name="Dukaj L."/>
            <person name="Fan L."/>
            <person name="FitzGerald M.G."/>
            <person name="French C."/>
            <person name="Gujja S."/>
            <person name="Hansen K."/>
            <person name="Keifenheim D."/>
            <person name="Levin J.Z."/>
            <person name="Mosher R.A."/>
            <person name="Mueller C.A."/>
            <person name="Pfiffner J."/>
            <person name="Priest M."/>
            <person name="Russ C."/>
            <person name="Smialowska A."/>
            <person name="Swoboda P."/>
            <person name="Sykes S.M."/>
            <person name="Vaughn M."/>
            <person name="Vengrova S."/>
            <person name="Yoder R."/>
            <person name="Zeng Q."/>
            <person name="Allshire R."/>
            <person name="Baulcombe D."/>
            <person name="Birren B.W."/>
            <person name="Brown W."/>
            <person name="Ekwall K."/>
            <person name="Kellis M."/>
            <person name="Leatherwood J."/>
            <person name="Levin H."/>
            <person name="Margalit H."/>
            <person name="Martienssen R."/>
            <person name="Nieduszynski C.A."/>
            <person name="Spatafora J.W."/>
            <person name="Friedman N."/>
            <person name="Dalgaard J.Z."/>
            <person name="Baumann P."/>
            <person name="Niki H."/>
            <person name="Regev A."/>
            <person name="Nusbaum C."/>
        </authorList>
    </citation>
    <scope>NUCLEOTIDE SEQUENCE [LARGE SCALE GENOMIC DNA]</scope>
    <source>
        <strain evidence="8">yFS275 / FY16936</strain>
    </source>
</reference>
<dbReference type="PANTHER" id="PTHR12629:SF0">
    <property type="entry name" value="DIPHOSPHOINOSITOL-POLYPHOSPHATE DIPHOSPHATASE"/>
    <property type="match status" value="1"/>
</dbReference>
<evidence type="ECO:0000256" key="1">
    <source>
        <dbReference type="ARBA" id="ARBA00001946"/>
    </source>
</evidence>
<dbReference type="Gene3D" id="3.90.79.10">
    <property type="entry name" value="Nucleoside Triphosphate Pyrophosphohydrolase"/>
    <property type="match status" value="1"/>
</dbReference>
<evidence type="ECO:0000313" key="8">
    <source>
        <dbReference type="Proteomes" id="UP000001744"/>
    </source>
</evidence>
<proteinExistence type="predicted"/>
<dbReference type="PROSITE" id="PS51462">
    <property type="entry name" value="NUDIX"/>
    <property type="match status" value="1"/>
</dbReference>
<dbReference type="InterPro" id="IPR015797">
    <property type="entry name" value="NUDIX_hydrolase-like_dom_sf"/>
</dbReference>
<protein>
    <submittedName>
        <fullName evidence="6">Diadenosine 5',5'''-p1,p6-hexaphosphate hydrolase Aps1</fullName>
    </submittedName>
</protein>
<dbReference type="GO" id="GO:0046872">
    <property type="term" value="F:metal ion binding"/>
    <property type="evidence" value="ECO:0007669"/>
    <property type="project" value="UniProtKB-KW"/>
</dbReference>
<dbReference type="GO" id="GO:1901911">
    <property type="term" value="P:adenosine 5'-(hexahydrogen pentaphosphate) catabolic process"/>
    <property type="evidence" value="ECO:0000318"/>
    <property type="project" value="GO_Central"/>
</dbReference>
<sequence length="198" mass="22389">MLVEHTEYARTAVDRSMTSREGRAKNRFNPVTGARLAAGVVALSPDKSRVLMVSTLKKYPSWVVPKGGWETDETVQQAALREGWEEGGIVGHITCSLGCFKDKRPADTLDRRKKYLVQHQQLVRDGTLNASEALKPIVLPPRAECEFFEVVVERLENKYPEMHKRCRRWMTYSEAREALNARSDLLAALEQSSIDKSA</sequence>
<dbReference type="EMBL" id="KE651167">
    <property type="protein sequence ID" value="EEB09650.1"/>
    <property type="molecule type" value="Genomic_DNA"/>
</dbReference>
<dbReference type="InterPro" id="IPR020084">
    <property type="entry name" value="NUDIX_hydrolase_CS"/>
</dbReference>
<organism evidence="6 8">
    <name type="scientific">Schizosaccharomyces japonicus (strain yFS275 / FY16936)</name>
    <name type="common">Fission yeast</name>
    <dbReference type="NCBI Taxonomy" id="402676"/>
    <lineage>
        <taxon>Eukaryota</taxon>
        <taxon>Fungi</taxon>
        <taxon>Dikarya</taxon>
        <taxon>Ascomycota</taxon>
        <taxon>Taphrinomycotina</taxon>
        <taxon>Schizosaccharomycetes</taxon>
        <taxon>Schizosaccharomycetales</taxon>
        <taxon>Schizosaccharomycetaceae</taxon>
        <taxon>Schizosaccharomyces</taxon>
    </lineage>
</organism>
<evidence type="ECO:0000313" key="7">
    <source>
        <dbReference type="JaponicusDB" id="SJAG_04870"/>
    </source>
</evidence>
<dbReference type="GO" id="GO:1901907">
    <property type="term" value="P:diadenosine pentaphosphate catabolic process"/>
    <property type="evidence" value="ECO:0000318"/>
    <property type="project" value="GO_Central"/>
</dbReference>
<dbReference type="GO" id="GO:0052843">
    <property type="term" value="F:inositol-1-diphosphate-2,3,4,5,6-pentakisphosphate diphosphatase activity"/>
    <property type="evidence" value="ECO:0007669"/>
    <property type="project" value="EnsemblFungi"/>
</dbReference>
<dbReference type="AlphaFoldDB" id="B6K7Z6"/>
<dbReference type="CDD" id="cd04666">
    <property type="entry name" value="NUDIX_DIPP2_like_Nudt4"/>
    <property type="match status" value="1"/>
</dbReference>
<evidence type="ECO:0000256" key="2">
    <source>
        <dbReference type="ARBA" id="ARBA00022723"/>
    </source>
</evidence>
<dbReference type="GO" id="GO:0005737">
    <property type="term" value="C:cytoplasm"/>
    <property type="evidence" value="ECO:0000318"/>
    <property type="project" value="GO_Central"/>
</dbReference>
<comment type="cofactor">
    <cofactor evidence="1">
        <name>Mg(2+)</name>
        <dbReference type="ChEBI" id="CHEBI:18420"/>
    </cofactor>
</comment>
<dbReference type="Pfam" id="PF00293">
    <property type="entry name" value="NUDIX"/>
    <property type="match status" value="1"/>
</dbReference>
<dbReference type="GO" id="GO:0008796">
    <property type="term" value="F:bis(5'-nucleosyl)-tetraphosphatase activity"/>
    <property type="evidence" value="ECO:0007669"/>
    <property type="project" value="EnsemblFungi"/>
</dbReference>
<dbReference type="HOGENOM" id="CLU_037162_5_3_1"/>
<dbReference type="GO" id="GO:0071543">
    <property type="term" value="P:diphosphoinositol polyphosphate metabolic process"/>
    <property type="evidence" value="ECO:0000318"/>
    <property type="project" value="GO_Central"/>
</dbReference>
<keyword evidence="2" id="KW-0479">Metal-binding</keyword>
<keyword evidence="4" id="KW-0460">Magnesium</keyword>
<dbReference type="GO" id="GO:0052846">
    <property type="term" value="F:inositol-1,5-bisdiphosphate-2,3,4,6-tetrakisphosphate 1-diphosphatase activity"/>
    <property type="evidence" value="ECO:0007669"/>
    <property type="project" value="EnsemblFungi"/>
</dbReference>
<dbReference type="SUPFAM" id="SSF55811">
    <property type="entry name" value="Nudix"/>
    <property type="match status" value="1"/>
</dbReference>
<dbReference type="PANTHER" id="PTHR12629">
    <property type="entry name" value="DIPHOSPHOINOSITOL POLYPHOSPHATE PHOSPHOHYDROLASE"/>
    <property type="match status" value="1"/>
</dbReference>
<dbReference type="VEuPathDB" id="FungiDB:SJAG_04870"/>
<dbReference type="GO" id="GO:1901909">
    <property type="term" value="P:diadenosine hexaphosphate catabolic process"/>
    <property type="evidence" value="ECO:0000318"/>
    <property type="project" value="GO_Central"/>
</dbReference>
<dbReference type="GO" id="GO:0034431">
    <property type="term" value="F:bis(5'-adenosyl)-hexaphosphatase activity"/>
    <property type="evidence" value="ECO:0000318"/>
    <property type="project" value="GO_Central"/>
</dbReference>
<dbReference type="OMA" id="EDQWPEM"/>
<dbReference type="RefSeq" id="XP_002175943.1">
    <property type="nucleotide sequence ID" value="XM_002175907.1"/>
</dbReference>
<dbReference type="GO" id="GO:0052847">
    <property type="term" value="F:inositol-1,5-bisdiphosphate-2,3,4,6-tetrakisphosphate 5-diphosphatase activity"/>
    <property type="evidence" value="ECO:0007669"/>
    <property type="project" value="EnsemblFungi"/>
</dbReference>
<dbReference type="JaponicusDB" id="SJAG_04870">
    <property type="gene designation" value="aps1"/>
</dbReference>
<dbReference type="GO" id="GO:0000298">
    <property type="term" value="F:endopolyphosphatase activity"/>
    <property type="evidence" value="ECO:0000318"/>
    <property type="project" value="GO_Central"/>
</dbReference>
<evidence type="ECO:0000313" key="6">
    <source>
        <dbReference type="EMBL" id="EEB09650.1"/>
    </source>
</evidence>
<name>B6K7Z6_SCHJY</name>
<dbReference type="GO" id="GO:0071545">
    <property type="term" value="P:inositol phosphate catabolic process"/>
    <property type="evidence" value="ECO:0007669"/>
    <property type="project" value="EnsemblFungi"/>
</dbReference>
<dbReference type="GO" id="GO:0005634">
    <property type="term" value="C:nucleus"/>
    <property type="evidence" value="ECO:0000318"/>
    <property type="project" value="GO_Central"/>
</dbReference>
<dbReference type="GO" id="GO:0052845">
    <property type="term" value="F:inositol-5-diphosphate-1,2,3,4,6-pentakisphosphate diphosphatase activity"/>
    <property type="evidence" value="ECO:0007669"/>
    <property type="project" value="EnsemblFungi"/>
</dbReference>
<dbReference type="Proteomes" id="UP000001744">
    <property type="component" value="Unassembled WGS sequence"/>
</dbReference>
<dbReference type="InterPro" id="IPR047198">
    <property type="entry name" value="DDP-like_NUDIX"/>
</dbReference>
<dbReference type="eggNOG" id="KOG2839">
    <property type="taxonomic scope" value="Eukaryota"/>
</dbReference>
<dbReference type="OrthoDB" id="2011998at2759"/>
<dbReference type="GO" id="GO:0008486">
    <property type="term" value="F:diphosphoinositol-polyphosphate diphosphatase activity"/>
    <property type="evidence" value="ECO:0000318"/>
    <property type="project" value="GO_Central"/>
</dbReference>
<dbReference type="GO" id="GO:0052745">
    <property type="term" value="F:inositol phosphate phosphatase activity"/>
    <property type="evidence" value="ECO:0007669"/>
    <property type="project" value="EnsemblFungi"/>
</dbReference>
<keyword evidence="8" id="KW-1185">Reference proteome</keyword>
<dbReference type="InterPro" id="IPR000086">
    <property type="entry name" value="NUDIX_hydrolase_dom"/>
</dbReference>
<dbReference type="STRING" id="402676.B6K7Z6"/>
<accession>B6K7Z6</accession>
<dbReference type="PROSITE" id="PS00893">
    <property type="entry name" value="NUDIX_BOX"/>
    <property type="match status" value="1"/>
</dbReference>
<dbReference type="GO" id="GO:0030643">
    <property type="term" value="P:intracellular phosphate ion homeostasis"/>
    <property type="evidence" value="ECO:0007669"/>
    <property type="project" value="EnsemblFungi"/>
</dbReference>
<evidence type="ECO:0000256" key="4">
    <source>
        <dbReference type="ARBA" id="ARBA00022842"/>
    </source>
</evidence>
<keyword evidence="3 6" id="KW-0378">Hydrolase</keyword>
<dbReference type="GO" id="GO:0034432">
    <property type="term" value="F:bis(5'-adenosyl)-pentaphosphatase activity"/>
    <property type="evidence" value="ECO:0000318"/>
    <property type="project" value="GO_Central"/>
</dbReference>
<gene>
    <name evidence="7" type="primary">aps1</name>
    <name evidence="6" type="ORF">SJAG_04870</name>
</gene>
<dbReference type="GeneID" id="7050792"/>